<dbReference type="InterPro" id="IPR023534">
    <property type="entry name" value="Rof/RNase_P-like"/>
</dbReference>
<organism evidence="1 2">
    <name type="scientific">Shewanella algicola</name>
    <dbReference type="NCBI Taxonomy" id="640633"/>
    <lineage>
        <taxon>Bacteria</taxon>
        <taxon>Pseudomonadati</taxon>
        <taxon>Pseudomonadota</taxon>
        <taxon>Gammaproteobacteria</taxon>
        <taxon>Alteromonadales</taxon>
        <taxon>Shewanellaceae</taxon>
        <taxon>Shewanella</taxon>
    </lineage>
</organism>
<accession>A0A9X2CCQ6</accession>
<dbReference type="AlphaFoldDB" id="A0A9X2CCQ6"/>
<dbReference type="Gene3D" id="2.30.30.400">
    <property type="entry name" value="Rof-like"/>
    <property type="match status" value="1"/>
</dbReference>
<dbReference type="InterPro" id="IPR038626">
    <property type="entry name" value="Rof-like_sf"/>
</dbReference>
<evidence type="ECO:0000313" key="1">
    <source>
        <dbReference type="EMBL" id="MCL1104397.1"/>
    </source>
</evidence>
<proteinExistence type="predicted"/>
<protein>
    <submittedName>
        <fullName evidence="1">Rho-binding antiterminator</fullName>
    </submittedName>
</protein>
<dbReference type="SUPFAM" id="SSF101744">
    <property type="entry name" value="Rof/RNase P subunit-like"/>
    <property type="match status" value="1"/>
</dbReference>
<dbReference type="EMBL" id="JAKILJ010000006">
    <property type="protein sequence ID" value="MCL1104397.1"/>
    <property type="molecule type" value="Genomic_DNA"/>
</dbReference>
<reference evidence="1" key="1">
    <citation type="submission" date="2022-01" db="EMBL/GenBank/DDBJ databases">
        <title>Whole genome-based taxonomy of the Shewanellaceae.</title>
        <authorList>
            <person name="Martin-Rodriguez A.J."/>
        </authorList>
    </citation>
    <scope>NUCLEOTIDE SEQUENCE</scope>
    <source>
        <strain evidence="1">DSM 23803</strain>
    </source>
</reference>
<evidence type="ECO:0000313" key="2">
    <source>
        <dbReference type="Proteomes" id="UP001139408"/>
    </source>
</evidence>
<keyword evidence="2" id="KW-1185">Reference proteome</keyword>
<dbReference type="RefSeq" id="WP_188927235.1">
    <property type="nucleotide sequence ID" value="NZ_BMQI01000099.1"/>
</dbReference>
<dbReference type="InterPro" id="IPR009778">
    <property type="entry name" value="ROF"/>
</dbReference>
<sequence>MTPIQCVDYDYIEIMCLHQYQVSITLHSGVEVVGHFNQTVIVQHGETKHEAIRGVTQQQQPITIILTDIQRIDVLSANAIFDQLKLN</sequence>
<dbReference type="Proteomes" id="UP001139408">
    <property type="component" value="Unassembled WGS sequence"/>
</dbReference>
<gene>
    <name evidence="1" type="ORF">L2749_03875</name>
</gene>
<name>A0A9X2CCQ6_9GAMM</name>
<dbReference type="Pfam" id="PF07073">
    <property type="entry name" value="ROF"/>
    <property type="match status" value="1"/>
</dbReference>
<comment type="caution">
    <text evidence="1">The sequence shown here is derived from an EMBL/GenBank/DDBJ whole genome shotgun (WGS) entry which is preliminary data.</text>
</comment>